<keyword evidence="4" id="KW-1185">Reference proteome</keyword>
<dbReference type="Proteomes" id="UP000317180">
    <property type="component" value="Unassembled WGS sequence"/>
</dbReference>
<evidence type="ECO:0000313" key="2">
    <source>
        <dbReference type="EMBL" id="RNB45602.1"/>
    </source>
</evidence>
<dbReference type="EMBL" id="BJOD01000105">
    <property type="protein sequence ID" value="GED28771.1"/>
    <property type="molecule type" value="Genomic_DNA"/>
</dbReference>
<organism evidence="2 3">
    <name type="scientific">Brevibacillus agri</name>
    <dbReference type="NCBI Taxonomy" id="51101"/>
    <lineage>
        <taxon>Bacteria</taxon>
        <taxon>Bacillati</taxon>
        <taxon>Bacillota</taxon>
        <taxon>Bacilli</taxon>
        <taxon>Bacillales</taxon>
        <taxon>Paenibacillaceae</taxon>
        <taxon>Brevibacillus</taxon>
    </lineage>
</organism>
<evidence type="ECO:0000313" key="3">
    <source>
        <dbReference type="Proteomes" id="UP000276178"/>
    </source>
</evidence>
<dbReference type="GeneID" id="82808921"/>
<dbReference type="Proteomes" id="UP000276178">
    <property type="component" value="Unassembled WGS sequence"/>
</dbReference>
<reference evidence="1 4" key="2">
    <citation type="submission" date="2019-06" db="EMBL/GenBank/DDBJ databases">
        <title>Whole genome shotgun sequence of Brevibacillus agri NBRC 15538.</title>
        <authorList>
            <person name="Hosoyama A."/>
            <person name="Uohara A."/>
            <person name="Ohji S."/>
            <person name="Ichikawa N."/>
        </authorList>
    </citation>
    <scope>NUCLEOTIDE SEQUENCE [LARGE SCALE GENOMIC DNA]</scope>
    <source>
        <strain evidence="1 4">NBRC 15538</strain>
    </source>
</reference>
<protein>
    <submittedName>
        <fullName evidence="2">Uncharacterized protein</fullName>
    </submittedName>
</protein>
<reference evidence="2 3" key="1">
    <citation type="submission" date="2018-10" db="EMBL/GenBank/DDBJ databases">
        <title>Phylogenomics of Brevibacillus.</title>
        <authorList>
            <person name="Dunlap C."/>
        </authorList>
    </citation>
    <scope>NUCLEOTIDE SEQUENCE [LARGE SCALE GENOMIC DNA]</scope>
    <source>
        <strain evidence="2 3">NRRL NRS 1219</strain>
    </source>
</reference>
<proteinExistence type="predicted"/>
<sequence length="282" mass="34723">MNLLSIEEYIARRKKEDQLNEFSLANRMENMKTCVNYVFEYFNQYLNTTKLDEQTVLNNERLEKYRNSISHYDEEIQDWLVHIYNEYNKKLDRAIINFLKKDELFYLYCSDSEFRSSSYECYAQLVKKNPFLKDQTEMLFSFIKDYHQIHCQPNYSNELLISDEVDQWVEKTWQKYKVDILAFCSDWVHRFYDDKDSWPVSHRIKSDVPYWKYDYDYKQKSNLFNLNSLYRRISDKPFIKGKKQHLEAIMMYFWLHNIEGDEENYWQEYMSKISARSFQLAN</sequence>
<dbReference type="EMBL" id="RHHN01000132">
    <property type="protein sequence ID" value="RNB45602.1"/>
    <property type="molecule type" value="Genomic_DNA"/>
</dbReference>
<comment type="caution">
    <text evidence="2">The sequence shown here is derived from an EMBL/GenBank/DDBJ whole genome shotgun (WGS) entry which is preliminary data.</text>
</comment>
<evidence type="ECO:0000313" key="1">
    <source>
        <dbReference type="EMBL" id="GED28771.1"/>
    </source>
</evidence>
<name>A0A3M8A3H5_9BACL</name>
<accession>A0A3M8A3H5</accession>
<dbReference type="AlphaFoldDB" id="A0A3M8A3H5"/>
<dbReference type="RefSeq" id="WP_026558579.1">
    <property type="nucleotide sequence ID" value="NZ_BJOD01000105.1"/>
</dbReference>
<evidence type="ECO:0000313" key="4">
    <source>
        <dbReference type="Proteomes" id="UP000317180"/>
    </source>
</evidence>
<gene>
    <name evidence="1" type="ORF">BAG01nite_48730</name>
    <name evidence="2" type="ORF">EB820_25635</name>
</gene>
<dbReference type="OrthoDB" id="9554296at2"/>